<evidence type="ECO:0000256" key="2">
    <source>
        <dbReference type="ARBA" id="ARBA00022737"/>
    </source>
</evidence>
<evidence type="ECO:0000313" key="7">
    <source>
        <dbReference type="Proteomes" id="UP000525078"/>
    </source>
</evidence>
<dbReference type="EMBL" id="JAATIP010000275">
    <property type="protein sequence ID" value="KAF4354823.1"/>
    <property type="molecule type" value="Genomic_DNA"/>
</dbReference>
<dbReference type="Proteomes" id="UP000525078">
    <property type="component" value="Unassembled WGS sequence"/>
</dbReference>
<feature type="transmembrane region" description="Helical" evidence="4">
    <location>
        <begin position="320"/>
        <end position="341"/>
    </location>
</feature>
<dbReference type="PANTHER" id="PTHR32099:SF103">
    <property type="entry name" value="GNK2-HOMOLOGOUS DOMAIN-CONTAINING PROTEIN"/>
    <property type="match status" value="1"/>
</dbReference>
<dbReference type="InterPro" id="IPR002902">
    <property type="entry name" value="GNK2"/>
</dbReference>
<dbReference type="Gene3D" id="3.30.200.20">
    <property type="entry name" value="Phosphorylase Kinase, domain 1"/>
    <property type="match status" value="1"/>
</dbReference>
<dbReference type="InterPro" id="IPR011009">
    <property type="entry name" value="Kinase-like_dom_sf"/>
</dbReference>
<keyword evidence="4" id="KW-1133">Transmembrane helix</keyword>
<comment type="caution">
    <text evidence="6">The sequence shown here is derived from an EMBL/GenBank/DDBJ whole genome shotgun (WGS) entry which is preliminary data.</text>
</comment>
<dbReference type="FunFam" id="3.30.430.20:FF:000003">
    <property type="entry name" value="Cysteine-rich RLK (RECEPTOR-like protein kinase) 10"/>
    <property type="match status" value="1"/>
</dbReference>
<keyword evidence="4" id="KW-0812">Transmembrane</keyword>
<feature type="compositionally biased region" description="Polar residues" evidence="3">
    <location>
        <begin position="290"/>
        <end position="301"/>
    </location>
</feature>
<evidence type="ECO:0000313" key="6">
    <source>
        <dbReference type="EMBL" id="KAF4354823.1"/>
    </source>
</evidence>
<evidence type="ECO:0000256" key="1">
    <source>
        <dbReference type="ARBA" id="ARBA00022729"/>
    </source>
</evidence>
<organism evidence="6 7">
    <name type="scientific">Cannabis sativa</name>
    <name type="common">Hemp</name>
    <name type="synonym">Marijuana</name>
    <dbReference type="NCBI Taxonomy" id="3483"/>
    <lineage>
        <taxon>Eukaryota</taxon>
        <taxon>Viridiplantae</taxon>
        <taxon>Streptophyta</taxon>
        <taxon>Embryophyta</taxon>
        <taxon>Tracheophyta</taxon>
        <taxon>Spermatophyta</taxon>
        <taxon>Magnoliopsida</taxon>
        <taxon>eudicotyledons</taxon>
        <taxon>Gunneridae</taxon>
        <taxon>Pentapetalae</taxon>
        <taxon>rosids</taxon>
        <taxon>fabids</taxon>
        <taxon>Rosales</taxon>
        <taxon>Cannabaceae</taxon>
        <taxon>Cannabis</taxon>
    </lineage>
</organism>
<name>A0A7J6E8P2_CANSA</name>
<feature type="domain" description="Gnk2-homologous" evidence="5">
    <location>
        <begin position="67"/>
        <end position="170"/>
    </location>
</feature>
<dbReference type="PANTHER" id="PTHR32099">
    <property type="entry name" value="CYSTEINE-RICH REPEAT SECRETORY PROTEIN"/>
    <property type="match status" value="1"/>
</dbReference>
<proteinExistence type="predicted"/>
<sequence>MGSRMGVAMELLGSCWCEFVVAEAGGYSEGWDSTGAVVPRYNSGDRLFILGFILVLVTGKVFAGKTFVYESCLSVNGNYSNNSTYQKNLNRIFTNLTSGNGNGEGFHSFSYGKSSDRVYGIGLCRADLDPDLCRSCLNQSTHLLSLACPNQKEAIGGYDDCIVRYSDRSLFGIVETRPRFHSWSDRNVLSDFSGGFSRHLNILLGNLKNQAAAGGDFRKFAEGNYSGDPQFDRSLYGFTQCSPDLSEVQCKNCLDQAFEDILGENGTFRVGGRVITPSCNFKYEFHGNQSNPFSESRMQSTPPSPLSMNRKGKKSNKSRTIIIAVVPSVVFVVLLVSLGVYSSVKKSIRRRDENGVQAEVTEEIGNVECLKFDFSTIRVATNNFSEKNKVKHQDLLYRGTLSDGQAIFVKCFNMTNSRTGDFMNELRICAKLQQRNVVRLIGFCLKGNERFLIYEFLPHSLHRLIFELVWRNWNAGTSIVDPYIRLRYDYEESEIMRCIQIGLLCVQTRSNARPSMSSVVHMLNCNCLSLPLPSEFGDSQELSYPSGRSTSTNFNSGIIESSSEIFPESANDIELP</sequence>
<dbReference type="SUPFAM" id="SSF56112">
    <property type="entry name" value="Protein kinase-like (PK-like)"/>
    <property type="match status" value="1"/>
</dbReference>
<feature type="transmembrane region" description="Helical" evidence="4">
    <location>
        <begin position="46"/>
        <end position="63"/>
    </location>
</feature>
<gene>
    <name evidence="6" type="ORF">F8388_018027</name>
</gene>
<dbReference type="InterPro" id="IPR001245">
    <property type="entry name" value="Ser-Thr/Tyr_kinase_cat_dom"/>
</dbReference>
<feature type="region of interest" description="Disordered" evidence="3">
    <location>
        <begin position="290"/>
        <end position="313"/>
    </location>
</feature>
<dbReference type="PROSITE" id="PS51473">
    <property type="entry name" value="GNK2"/>
    <property type="match status" value="2"/>
</dbReference>
<dbReference type="CDD" id="cd23509">
    <property type="entry name" value="Gnk2-like"/>
    <property type="match status" value="2"/>
</dbReference>
<evidence type="ECO:0000256" key="3">
    <source>
        <dbReference type="SAM" id="MobiDB-lite"/>
    </source>
</evidence>
<keyword evidence="2" id="KW-0677">Repeat</keyword>
<evidence type="ECO:0000256" key="4">
    <source>
        <dbReference type="SAM" id="Phobius"/>
    </source>
</evidence>
<protein>
    <recommendedName>
        <fullName evidence="5">Gnk2-homologous domain-containing protein</fullName>
    </recommendedName>
</protein>
<keyword evidence="1" id="KW-0732">Signal</keyword>
<dbReference type="Gene3D" id="3.30.430.20">
    <property type="entry name" value="Gnk2 domain, C-X8-C-X2-C motif"/>
    <property type="match status" value="2"/>
</dbReference>
<dbReference type="AlphaFoldDB" id="A0A7J6E8P2"/>
<keyword evidence="4" id="KW-0472">Membrane</keyword>
<dbReference type="InterPro" id="IPR038408">
    <property type="entry name" value="GNK2_sf"/>
</dbReference>
<accession>A0A7J6E8P2</accession>
<reference evidence="6 7" key="1">
    <citation type="journal article" date="2020" name="bioRxiv">
        <title>Sequence and annotation of 42 cannabis genomes reveals extensive copy number variation in cannabinoid synthesis and pathogen resistance genes.</title>
        <authorList>
            <person name="Mckernan K.J."/>
            <person name="Helbert Y."/>
            <person name="Kane L.T."/>
            <person name="Ebling H."/>
            <person name="Zhang L."/>
            <person name="Liu B."/>
            <person name="Eaton Z."/>
            <person name="Mclaughlin S."/>
            <person name="Kingan S."/>
            <person name="Baybayan P."/>
            <person name="Concepcion G."/>
            <person name="Jordan M."/>
            <person name="Riva A."/>
            <person name="Barbazuk W."/>
            <person name="Harkins T."/>
        </authorList>
    </citation>
    <scope>NUCLEOTIDE SEQUENCE [LARGE SCALE GENOMIC DNA]</scope>
    <source>
        <strain evidence="7">cv. Jamaican Lion 4</strain>
        <tissue evidence="6">Leaf</tissue>
    </source>
</reference>
<dbReference type="Pfam" id="PF07714">
    <property type="entry name" value="PK_Tyr_Ser-Thr"/>
    <property type="match status" value="1"/>
</dbReference>
<evidence type="ECO:0000259" key="5">
    <source>
        <dbReference type="PROSITE" id="PS51473"/>
    </source>
</evidence>
<dbReference type="Pfam" id="PF01657">
    <property type="entry name" value="Stress-antifung"/>
    <property type="match status" value="2"/>
</dbReference>
<dbReference type="Gene3D" id="1.10.510.10">
    <property type="entry name" value="Transferase(Phosphotransferase) domain 1"/>
    <property type="match status" value="1"/>
</dbReference>
<feature type="domain" description="Gnk2-homologous" evidence="5">
    <location>
        <begin position="176"/>
        <end position="288"/>
    </location>
</feature>
<dbReference type="GO" id="GO:0004672">
    <property type="term" value="F:protein kinase activity"/>
    <property type="evidence" value="ECO:0007669"/>
    <property type="project" value="InterPro"/>
</dbReference>